<dbReference type="STRING" id="1196324.A374_14665"/>
<dbReference type="OrthoDB" id="2986585at2"/>
<dbReference type="eggNOG" id="COG1506">
    <property type="taxonomic scope" value="Bacteria"/>
</dbReference>
<name>I8AGQ7_9BACL</name>
<dbReference type="Proteomes" id="UP000004080">
    <property type="component" value="Unassembled WGS sequence"/>
</dbReference>
<gene>
    <name evidence="1" type="ORF">A374_14665</name>
</gene>
<dbReference type="InterPro" id="IPR029058">
    <property type="entry name" value="AB_hydrolase_fold"/>
</dbReference>
<dbReference type="RefSeq" id="WP_007203009.1">
    <property type="nucleotide sequence ID" value="NZ_AKKV01000031.1"/>
</dbReference>
<reference evidence="1 2" key="1">
    <citation type="journal article" date="2012" name="J. Bacteriol.">
        <title>Genome of Bacillus macauensis ZFHKF-1, a Long-Chain-Forming Bacterium.</title>
        <authorList>
            <person name="Cai L."/>
            <person name="Zhang T."/>
        </authorList>
    </citation>
    <scope>NUCLEOTIDE SEQUENCE [LARGE SCALE GENOMIC DNA]</scope>
    <source>
        <strain evidence="1 2">ZFHKF-1</strain>
    </source>
</reference>
<evidence type="ECO:0008006" key="3">
    <source>
        <dbReference type="Google" id="ProtNLM"/>
    </source>
</evidence>
<dbReference type="AlphaFoldDB" id="I8AGQ7"/>
<evidence type="ECO:0000313" key="2">
    <source>
        <dbReference type="Proteomes" id="UP000004080"/>
    </source>
</evidence>
<sequence length="243" mass="28172">MGINERFFCLDGQWNVIHLPERPNGFGIMLFGDRNHYVDETCSLWKQHKERHALITALINEGYTVFYSHLYGKHWGSKQAVMLAKRVYRYVMKFEILNPNIHMLAEGMGALAALGFIEEMPTFTRSAVFLNPCVNIGEYLLQEKQNQLFHKRIRKEIGQAYQLKDVDVEANFTKPLTLNHPVPLHIFHEVAGTTFPFSLHSRPFEQQALQKGLPVSLSLQMPKEHWVGAPLLISFYKLYEKNL</sequence>
<accession>I8AGQ7</accession>
<protein>
    <recommendedName>
        <fullName evidence="3">Hydrolase</fullName>
    </recommendedName>
</protein>
<dbReference type="PATRIC" id="fig|1196324.3.peg.2997"/>
<organism evidence="1 2">
    <name type="scientific">Fictibacillus macauensis ZFHKF-1</name>
    <dbReference type="NCBI Taxonomy" id="1196324"/>
    <lineage>
        <taxon>Bacteria</taxon>
        <taxon>Bacillati</taxon>
        <taxon>Bacillota</taxon>
        <taxon>Bacilli</taxon>
        <taxon>Bacillales</taxon>
        <taxon>Fictibacillaceae</taxon>
        <taxon>Fictibacillus</taxon>
    </lineage>
</organism>
<proteinExistence type="predicted"/>
<evidence type="ECO:0000313" key="1">
    <source>
        <dbReference type="EMBL" id="EIT84579.1"/>
    </source>
</evidence>
<comment type="caution">
    <text evidence="1">The sequence shown here is derived from an EMBL/GenBank/DDBJ whole genome shotgun (WGS) entry which is preliminary data.</text>
</comment>
<keyword evidence="2" id="KW-1185">Reference proteome</keyword>
<dbReference type="EMBL" id="AKKV01000031">
    <property type="protein sequence ID" value="EIT84579.1"/>
    <property type="molecule type" value="Genomic_DNA"/>
</dbReference>
<dbReference type="SUPFAM" id="SSF53474">
    <property type="entry name" value="alpha/beta-Hydrolases"/>
    <property type="match status" value="1"/>
</dbReference>